<keyword evidence="1" id="KW-0472">Membrane</keyword>
<proteinExistence type="predicted"/>
<sequence>MADPEDYDRDEVVAKWVDEELEDDIEAIDIQLCRTRLLKILLHLGLSFIFLGVCAGALIYSFARGEAGTGHHALESRNASKNFTINVNEYSATGYYQVTLRYPDYFNKPHPSKMHQKKTETYWYQNNHEQKLVHKIDEKKIAYVFQAYSYWVQLNTKGDPQTCHERSIGYKTYIANLGLESLHNPHSEMEITKNGRKVFIYDGDPQPAKFNGTDERAFLVRAYADQTNGALLGWDTYFGATNESKIYKTEYWYGDMLPTASPESAFDYPKICEPGS</sequence>
<evidence type="ECO:0000256" key="1">
    <source>
        <dbReference type="SAM" id="Phobius"/>
    </source>
</evidence>
<gene>
    <name evidence="2" type="ORF">L596_030879</name>
</gene>
<protein>
    <submittedName>
        <fullName evidence="2">Uncharacterized protein</fullName>
    </submittedName>
</protein>
<name>A0A4V5ZWV7_STECR</name>
<reference evidence="2 3" key="1">
    <citation type="journal article" date="2015" name="Genome Biol.">
        <title>Comparative genomics of Steinernema reveals deeply conserved gene regulatory networks.</title>
        <authorList>
            <person name="Dillman A.R."/>
            <person name="Macchietto M."/>
            <person name="Porter C.F."/>
            <person name="Rogers A."/>
            <person name="Williams B."/>
            <person name="Antoshechkin I."/>
            <person name="Lee M.M."/>
            <person name="Goodwin Z."/>
            <person name="Lu X."/>
            <person name="Lewis E.E."/>
            <person name="Goodrich-Blair H."/>
            <person name="Stock S.P."/>
            <person name="Adams B.J."/>
            <person name="Sternberg P.W."/>
            <person name="Mortazavi A."/>
        </authorList>
    </citation>
    <scope>NUCLEOTIDE SEQUENCE [LARGE SCALE GENOMIC DNA]</scope>
    <source>
        <strain evidence="2 3">ALL</strain>
    </source>
</reference>
<dbReference type="OrthoDB" id="5823005at2759"/>
<keyword evidence="1" id="KW-1133">Transmembrane helix</keyword>
<keyword evidence="3" id="KW-1185">Reference proteome</keyword>
<dbReference type="Proteomes" id="UP000298663">
    <property type="component" value="Unassembled WGS sequence"/>
</dbReference>
<keyword evidence="1" id="KW-0812">Transmembrane</keyword>
<accession>A0A4V5ZWV7</accession>
<reference evidence="2 3" key="2">
    <citation type="journal article" date="2019" name="G3 (Bethesda)">
        <title>Hybrid Assembly of the Genome of the Entomopathogenic Nematode Steinernema carpocapsae Identifies the X-Chromosome.</title>
        <authorList>
            <person name="Serra L."/>
            <person name="Macchietto M."/>
            <person name="Macias-Munoz A."/>
            <person name="McGill C.J."/>
            <person name="Rodriguez I.M."/>
            <person name="Rodriguez B."/>
            <person name="Murad R."/>
            <person name="Mortazavi A."/>
        </authorList>
    </citation>
    <scope>NUCLEOTIDE SEQUENCE [LARGE SCALE GENOMIC DNA]</scope>
    <source>
        <strain evidence="2 3">ALL</strain>
    </source>
</reference>
<feature type="transmembrane region" description="Helical" evidence="1">
    <location>
        <begin position="40"/>
        <end position="63"/>
    </location>
</feature>
<evidence type="ECO:0000313" key="3">
    <source>
        <dbReference type="Proteomes" id="UP000298663"/>
    </source>
</evidence>
<dbReference type="AlphaFoldDB" id="A0A4V5ZWV7"/>
<dbReference type="EMBL" id="AZBU02000016">
    <property type="protein sequence ID" value="TKR57405.1"/>
    <property type="molecule type" value="Genomic_DNA"/>
</dbReference>
<evidence type="ECO:0000313" key="2">
    <source>
        <dbReference type="EMBL" id="TKR57405.1"/>
    </source>
</evidence>
<comment type="caution">
    <text evidence="2">The sequence shown here is derived from an EMBL/GenBank/DDBJ whole genome shotgun (WGS) entry which is preliminary data.</text>
</comment>
<organism evidence="2 3">
    <name type="scientific">Steinernema carpocapsae</name>
    <name type="common">Entomopathogenic nematode</name>
    <dbReference type="NCBI Taxonomy" id="34508"/>
    <lineage>
        <taxon>Eukaryota</taxon>
        <taxon>Metazoa</taxon>
        <taxon>Ecdysozoa</taxon>
        <taxon>Nematoda</taxon>
        <taxon>Chromadorea</taxon>
        <taxon>Rhabditida</taxon>
        <taxon>Tylenchina</taxon>
        <taxon>Panagrolaimomorpha</taxon>
        <taxon>Strongyloidoidea</taxon>
        <taxon>Steinernematidae</taxon>
        <taxon>Steinernema</taxon>
    </lineage>
</organism>